<feature type="domain" description="MurNAc-LAA" evidence="4">
    <location>
        <begin position="73"/>
        <end position="227"/>
    </location>
</feature>
<dbReference type="CDD" id="cd02696">
    <property type="entry name" value="MurNAc-LAA"/>
    <property type="match status" value="1"/>
</dbReference>
<comment type="catalytic activity">
    <reaction evidence="1">
        <text>Hydrolyzes the link between N-acetylmuramoyl residues and L-amino acid residues in certain cell-wall glycopeptides.</text>
        <dbReference type="EC" id="3.5.1.28"/>
    </reaction>
</comment>
<reference evidence="6" key="1">
    <citation type="journal article" date="2019" name="Int. J. Syst. Evol. Microbiol.">
        <title>The Global Catalogue of Microorganisms (GCM) 10K type strain sequencing project: providing services to taxonomists for standard genome sequencing and annotation.</title>
        <authorList>
            <consortium name="The Broad Institute Genomics Platform"/>
            <consortium name="The Broad Institute Genome Sequencing Center for Infectious Disease"/>
            <person name="Wu L."/>
            <person name="Ma J."/>
        </authorList>
    </citation>
    <scope>NUCLEOTIDE SEQUENCE [LARGE SCALE GENOMIC DNA]</scope>
    <source>
        <strain evidence="6">KCTC 23707</strain>
    </source>
</reference>
<comment type="caution">
    <text evidence="5">The sequence shown here is derived from an EMBL/GenBank/DDBJ whole genome shotgun (WGS) entry which is preliminary data.</text>
</comment>
<accession>A0ABW5DHX9</accession>
<evidence type="ECO:0000256" key="2">
    <source>
        <dbReference type="ARBA" id="ARBA00011901"/>
    </source>
</evidence>
<sequence length="238" mass="26201">DAGTKDEDKRFTVAIDPGHGGIDGGARGHSGTQEKAITLAFALELRKALEESGKYRVVLTRDRDVFLRLDERVRIAREQGANLLISIHADAIRLKDFRGSTVYTLSEKASDAEAAATAARENLSDELAGIEAEEIRNDVADILADLMRRETHVFSIQFARTLVNEISDTVQLVNNPLRSAGFRVLRAHDVPSVLLELGYLSNAEDEKQLRDPEWRARAARGIVRAVDLFAEARARAGG</sequence>
<keyword evidence="3" id="KW-0378">Hydrolase</keyword>
<keyword evidence="6" id="KW-1185">Reference proteome</keyword>
<dbReference type="PANTHER" id="PTHR30404">
    <property type="entry name" value="N-ACETYLMURAMOYL-L-ALANINE AMIDASE"/>
    <property type="match status" value="1"/>
</dbReference>
<protein>
    <recommendedName>
        <fullName evidence="2">N-acetylmuramoyl-L-alanine amidase</fullName>
        <ecNumber evidence="2">3.5.1.28</ecNumber>
    </recommendedName>
</protein>
<evidence type="ECO:0000313" key="5">
    <source>
        <dbReference type="EMBL" id="MFD2258970.1"/>
    </source>
</evidence>
<evidence type="ECO:0000256" key="1">
    <source>
        <dbReference type="ARBA" id="ARBA00001561"/>
    </source>
</evidence>
<feature type="non-terminal residue" evidence="5">
    <location>
        <position position="1"/>
    </location>
</feature>
<gene>
    <name evidence="5" type="ORF">ACFSMZ_04240</name>
</gene>
<organism evidence="5 6">
    <name type="scientific">Chelativorans composti</name>
    <dbReference type="NCBI Taxonomy" id="768533"/>
    <lineage>
        <taxon>Bacteria</taxon>
        <taxon>Pseudomonadati</taxon>
        <taxon>Pseudomonadota</taxon>
        <taxon>Alphaproteobacteria</taxon>
        <taxon>Hyphomicrobiales</taxon>
        <taxon>Phyllobacteriaceae</taxon>
        <taxon>Chelativorans</taxon>
    </lineage>
</organism>
<proteinExistence type="predicted"/>
<name>A0ABW5DHX9_9HYPH</name>
<dbReference type="Proteomes" id="UP001597373">
    <property type="component" value="Unassembled WGS sequence"/>
</dbReference>
<dbReference type="Pfam" id="PF01520">
    <property type="entry name" value="Amidase_3"/>
    <property type="match status" value="1"/>
</dbReference>
<dbReference type="Gene3D" id="3.40.630.40">
    <property type="entry name" value="Zn-dependent exopeptidases"/>
    <property type="match status" value="1"/>
</dbReference>
<dbReference type="EMBL" id="JBHUIR010000017">
    <property type="protein sequence ID" value="MFD2258970.1"/>
    <property type="molecule type" value="Genomic_DNA"/>
</dbReference>
<dbReference type="EC" id="3.5.1.28" evidence="2"/>
<dbReference type="SMART" id="SM00646">
    <property type="entry name" value="Ami_3"/>
    <property type="match status" value="1"/>
</dbReference>
<evidence type="ECO:0000259" key="4">
    <source>
        <dbReference type="SMART" id="SM00646"/>
    </source>
</evidence>
<dbReference type="InterPro" id="IPR050695">
    <property type="entry name" value="N-acetylmuramoyl_amidase_3"/>
</dbReference>
<dbReference type="InterPro" id="IPR002508">
    <property type="entry name" value="MurNAc-LAA_cat"/>
</dbReference>
<dbReference type="SUPFAM" id="SSF53187">
    <property type="entry name" value="Zn-dependent exopeptidases"/>
    <property type="match status" value="1"/>
</dbReference>
<evidence type="ECO:0000313" key="6">
    <source>
        <dbReference type="Proteomes" id="UP001597373"/>
    </source>
</evidence>
<dbReference type="PANTHER" id="PTHR30404:SF0">
    <property type="entry name" value="N-ACETYLMURAMOYL-L-ALANINE AMIDASE AMIC"/>
    <property type="match status" value="1"/>
</dbReference>
<dbReference type="RefSeq" id="WP_378188066.1">
    <property type="nucleotide sequence ID" value="NZ_JBHUIR010000017.1"/>
</dbReference>
<evidence type="ECO:0000256" key="3">
    <source>
        <dbReference type="ARBA" id="ARBA00022801"/>
    </source>
</evidence>